<sequence length="119" mass="13567">MRRERLLGYSVNRYSSPRNKNTKIMHDGRAISSHHPWVRVAGCGTNTHAHSRKRPAPLKRNSRSRHTFSPRDGKRGGYYFLSYAAPAVHSPSILRIFDQVTCPDASLTFLPIPKSAQRR</sequence>
<evidence type="ECO:0000313" key="3">
    <source>
        <dbReference type="Proteomes" id="UP000299102"/>
    </source>
</evidence>
<feature type="compositionally biased region" description="Basic residues" evidence="1">
    <location>
        <begin position="49"/>
        <end position="68"/>
    </location>
</feature>
<evidence type="ECO:0000313" key="2">
    <source>
        <dbReference type="EMBL" id="GBP40692.1"/>
    </source>
</evidence>
<proteinExistence type="predicted"/>
<gene>
    <name evidence="2" type="ORF">EVAR_36428_1</name>
</gene>
<dbReference type="EMBL" id="BGZK01000386">
    <property type="protein sequence ID" value="GBP40692.1"/>
    <property type="molecule type" value="Genomic_DNA"/>
</dbReference>
<feature type="region of interest" description="Disordered" evidence="1">
    <location>
        <begin position="44"/>
        <end position="76"/>
    </location>
</feature>
<dbReference type="Proteomes" id="UP000299102">
    <property type="component" value="Unassembled WGS sequence"/>
</dbReference>
<accession>A0A4C1VQM6</accession>
<name>A0A4C1VQM6_EUMVA</name>
<keyword evidence="3" id="KW-1185">Reference proteome</keyword>
<evidence type="ECO:0000256" key="1">
    <source>
        <dbReference type="SAM" id="MobiDB-lite"/>
    </source>
</evidence>
<reference evidence="2 3" key="1">
    <citation type="journal article" date="2019" name="Commun. Biol.">
        <title>The bagworm genome reveals a unique fibroin gene that provides high tensile strength.</title>
        <authorList>
            <person name="Kono N."/>
            <person name="Nakamura H."/>
            <person name="Ohtoshi R."/>
            <person name="Tomita M."/>
            <person name="Numata K."/>
            <person name="Arakawa K."/>
        </authorList>
    </citation>
    <scope>NUCLEOTIDE SEQUENCE [LARGE SCALE GENOMIC DNA]</scope>
</reference>
<dbReference type="AlphaFoldDB" id="A0A4C1VQM6"/>
<protein>
    <submittedName>
        <fullName evidence="2">Uncharacterized protein</fullName>
    </submittedName>
</protein>
<comment type="caution">
    <text evidence="2">The sequence shown here is derived from an EMBL/GenBank/DDBJ whole genome shotgun (WGS) entry which is preliminary data.</text>
</comment>
<organism evidence="2 3">
    <name type="scientific">Eumeta variegata</name>
    <name type="common">Bagworm moth</name>
    <name type="synonym">Eumeta japonica</name>
    <dbReference type="NCBI Taxonomy" id="151549"/>
    <lineage>
        <taxon>Eukaryota</taxon>
        <taxon>Metazoa</taxon>
        <taxon>Ecdysozoa</taxon>
        <taxon>Arthropoda</taxon>
        <taxon>Hexapoda</taxon>
        <taxon>Insecta</taxon>
        <taxon>Pterygota</taxon>
        <taxon>Neoptera</taxon>
        <taxon>Endopterygota</taxon>
        <taxon>Lepidoptera</taxon>
        <taxon>Glossata</taxon>
        <taxon>Ditrysia</taxon>
        <taxon>Tineoidea</taxon>
        <taxon>Psychidae</taxon>
        <taxon>Oiketicinae</taxon>
        <taxon>Eumeta</taxon>
    </lineage>
</organism>